<feature type="region of interest" description="Disordered" evidence="1">
    <location>
        <begin position="441"/>
        <end position="467"/>
    </location>
</feature>
<feature type="region of interest" description="Disordered" evidence="1">
    <location>
        <begin position="27"/>
        <end position="62"/>
    </location>
</feature>
<evidence type="ECO:0000256" key="1">
    <source>
        <dbReference type="SAM" id="MobiDB-lite"/>
    </source>
</evidence>
<protein>
    <submittedName>
        <fullName evidence="2">Uncharacterized protein</fullName>
    </submittedName>
</protein>
<name>A0A4Z2FMZ4_9TELE</name>
<dbReference type="AlphaFoldDB" id="A0A4Z2FMZ4"/>
<dbReference type="EMBL" id="SRLO01001055">
    <property type="protein sequence ID" value="TNN42164.1"/>
    <property type="molecule type" value="Genomic_DNA"/>
</dbReference>
<reference evidence="2 3" key="1">
    <citation type="submission" date="2019-03" db="EMBL/GenBank/DDBJ databases">
        <title>First draft genome of Liparis tanakae, snailfish: a comprehensive survey of snailfish specific genes.</title>
        <authorList>
            <person name="Kim W."/>
            <person name="Song I."/>
            <person name="Jeong J.-H."/>
            <person name="Kim D."/>
            <person name="Kim S."/>
            <person name="Ryu S."/>
            <person name="Song J.Y."/>
            <person name="Lee S.K."/>
        </authorList>
    </citation>
    <scope>NUCLEOTIDE SEQUENCE [LARGE SCALE GENOMIC DNA]</scope>
    <source>
        <tissue evidence="2">Muscle</tissue>
    </source>
</reference>
<sequence>MDVQGFYLRAAPEKSAMARDSDWLLAPGIDRQSRDTGHPSPTPIVRSNSTTSASAVSRSTHPLSGGAAMSCLGIKDENLRREAPDVKAGVGRGVVTRGDPPRSVVHDDLVSDGDRKVFVLRGRGGASRCSLKIVNSNLREQLRVKIFVFRSSYKQRNSLVALDSELSARLPSSEHQEAARHEQAEERVLEQMEHKHKPQLTVSKLFPDRSLHSRLLRLHADRPPEVEQANGIVVYGGEFHCSSVVGVVQLHRRLQASRGDENFEGAAGRVGKVAFWSEADRRRRGEVPSDVDFGILGNADTRKYCVHHNVPEEGTAERDRKIVVPSEDDPVEVENKGATVSSFVAAARSSGVALHGGVPVAIEEQVDGRERFHVFQVSRRSKLDVPVPVERGAFLPRASTRVILPLTVASATLKFFTEQENKRNDDVPAAAVTATLLNTHASAPCRPTTPRLHSRRRRPKLSSPRPG</sequence>
<organism evidence="2 3">
    <name type="scientific">Liparis tanakae</name>
    <name type="common">Tanaka's snailfish</name>
    <dbReference type="NCBI Taxonomy" id="230148"/>
    <lineage>
        <taxon>Eukaryota</taxon>
        <taxon>Metazoa</taxon>
        <taxon>Chordata</taxon>
        <taxon>Craniata</taxon>
        <taxon>Vertebrata</taxon>
        <taxon>Euteleostomi</taxon>
        <taxon>Actinopterygii</taxon>
        <taxon>Neopterygii</taxon>
        <taxon>Teleostei</taxon>
        <taxon>Neoteleostei</taxon>
        <taxon>Acanthomorphata</taxon>
        <taxon>Eupercaria</taxon>
        <taxon>Perciformes</taxon>
        <taxon>Cottioidei</taxon>
        <taxon>Cottales</taxon>
        <taxon>Liparidae</taxon>
        <taxon>Liparis</taxon>
    </lineage>
</organism>
<evidence type="ECO:0000313" key="2">
    <source>
        <dbReference type="EMBL" id="TNN42164.1"/>
    </source>
</evidence>
<accession>A0A4Z2FMZ4</accession>
<evidence type="ECO:0000313" key="3">
    <source>
        <dbReference type="Proteomes" id="UP000314294"/>
    </source>
</evidence>
<comment type="caution">
    <text evidence="2">The sequence shown here is derived from an EMBL/GenBank/DDBJ whole genome shotgun (WGS) entry which is preliminary data.</text>
</comment>
<dbReference type="Proteomes" id="UP000314294">
    <property type="component" value="Unassembled WGS sequence"/>
</dbReference>
<keyword evidence="3" id="KW-1185">Reference proteome</keyword>
<feature type="compositionally biased region" description="Low complexity" evidence="1">
    <location>
        <begin position="45"/>
        <end position="59"/>
    </location>
</feature>
<proteinExistence type="predicted"/>
<gene>
    <name evidence="2" type="ORF">EYF80_047658</name>
</gene>